<dbReference type="InterPro" id="IPR050270">
    <property type="entry name" value="DegV_domain_contain"/>
</dbReference>
<evidence type="ECO:0000259" key="1">
    <source>
        <dbReference type="PROSITE" id="PS51480"/>
    </source>
</evidence>
<feature type="domain" description="DhaL" evidence="1">
    <location>
        <begin position="8"/>
        <end position="199"/>
    </location>
</feature>
<dbReference type="STRING" id="1122204.SAMN05421781_0217"/>
<protein>
    <recommendedName>
        <fullName evidence="1">DhaL domain-containing protein</fullName>
    </recommendedName>
</protein>
<dbReference type="OrthoDB" id="9760324at2"/>
<dbReference type="NCBIfam" id="TIGR03599">
    <property type="entry name" value="YloV"/>
    <property type="match status" value="1"/>
</dbReference>
<keyword evidence="3" id="KW-1185">Reference proteome</keyword>
<dbReference type="Pfam" id="PF02734">
    <property type="entry name" value="Dak2"/>
    <property type="match status" value="1"/>
</dbReference>
<evidence type="ECO:0000313" key="3">
    <source>
        <dbReference type="Proteomes" id="UP000199488"/>
    </source>
</evidence>
<proteinExistence type="predicted"/>
<dbReference type="InterPro" id="IPR019986">
    <property type="entry name" value="YloV-like"/>
</dbReference>
<dbReference type="PROSITE" id="PS51480">
    <property type="entry name" value="DHAL"/>
    <property type="match status" value="1"/>
</dbReference>
<accession>A0A1H2QA02</accession>
<sequence>MDQLVRGPELGRMLKQGASALQKHSKEVDALNVFPVPDGDTGTNMSLTIRSGVEHLQENGHAGETAKHFSKGLLMGARGNSGVILSQLFRGFAKSMEKKAELRTPDVAEAFEQGVDAAYRAVMKPVEGTILTVAREASLAMKKEHNASELALEEWMRRFLKAAKEALAYTPEQLPVLKEVGVVDSGGQGLVHIYEGMLHALTGEEEEEGESVPSLDQLVKLEHHKDPAAQGGAEAITYGYCTEVMVRFADNESSFQEEAFREELSAHGDSLLVVCDEELLKVHIHAEEPGKILEKSQRYGELIHIKIENMREQNRVLQQEGPSERPGTPASLVPYGFVTVTTGDGVASLFESLGVQEVVHGGQSMNPSTEDLLEAVTRVQAEHVFLLPNNGNIVMAAEQAADISDKQVTVIPTKTVPQGLAAMLAFDETKDAEANEEAMKEAPRYVKSGQITHAVRETSIEGKKIQEGDFMGIWEKDIVTVHQEMKQAFQELLARMVDSESEIITLIIGEDVSEELAGELAAELEQTYPDVEIETHTGGQPLYQYIVSVE</sequence>
<dbReference type="InterPro" id="IPR036117">
    <property type="entry name" value="DhaL_dom_sf"/>
</dbReference>
<dbReference type="SMART" id="SM01120">
    <property type="entry name" value="Dak2"/>
    <property type="match status" value="1"/>
</dbReference>
<organism evidence="2 3">
    <name type="scientific">Marinococcus luteus</name>
    <dbReference type="NCBI Taxonomy" id="1122204"/>
    <lineage>
        <taxon>Bacteria</taxon>
        <taxon>Bacillati</taxon>
        <taxon>Bacillota</taxon>
        <taxon>Bacilli</taxon>
        <taxon>Bacillales</taxon>
        <taxon>Bacillaceae</taxon>
        <taxon>Marinococcus</taxon>
    </lineage>
</organism>
<dbReference type="SUPFAM" id="SSF101473">
    <property type="entry name" value="DhaL-like"/>
    <property type="match status" value="1"/>
</dbReference>
<dbReference type="InterPro" id="IPR048394">
    <property type="entry name" value="FakA-like_M"/>
</dbReference>
<dbReference type="InterPro" id="IPR004007">
    <property type="entry name" value="DhaL_dom"/>
</dbReference>
<reference evidence="2 3" key="1">
    <citation type="submission" date="2016-10" db="EMBL/GenBank/DDBJ databases">
        <authorList>
            <person name="de Groot N.N."/>
        </authorList>
    </citation>
    <scope>NUCLEOTIDE SEQUENCE [LARGE SCALE GENOMIC DNA]</scope>
    <source>
        <strain evidence="2 3">DSM 23126</strain>
    </source>
</reference>
<dbReference type="RefSeq" id="WP_091610264.1">
    <property type="nucleotide sequence ID" value="NZ_FNNC01000001.1"/>
</dbReference>
<dbReference type="GO" id="GO:0006071">
    <property type="term" value="P:glycerol metabolic process"/>
    <property type="evidence" value="ECO:0007669"/>
    <property type="project" value="InterPro"/>
</dbReference>
<dbReference type="PANTHER" id="PTHR33434">
    <property type="entry name" value="DEGV DOMAIN-CONTAINING PROTEIN DR_1986-RELATED"/>
    <property type="match status" value="1"/>
</dbReference>
<name>A0A1H2QA02_9BACI</name>
<dbReference type="Proteomes" id="UP000199488">
    <property type="component" value="Unassembled WGS sequence"/>
</dbReference>
<dbReference type="Gene3D" id="1.25.40.340">
    <property type="match status" value="1"/>
</dbReference>
<dbReference type="InterPro" id="IPR033470">
    <property type="entry name" value="FakA-like_C"/>
</dbReference>
<dbReference type="GO" id="GO:0004371">
    <property type="term" value="F:glycerone kinase activity"/>
    <property type="evidence" value="ECO:0007669"/>
    <property type="project" value="InterPro"/>
</dbReference>
<dbReference type="EMBL" id="FNNC01000001">
    <property type="protein sequence ID" value="SDW03760.1"/>
    <property type="molecule type" value="Genomic_DNA"/>
</dbReference>
<evidence type="ECO:0000313" key="2">
    <source>
        <dbReference type="EMBL" id="SDW03760.1"/>
    </source>
</evidence>
<dbReference type="AlphaFoldDB" id="A0A1H2QA02"/>
<dbReference type="Pfam" id="PF21645">
    <property type="entry name" value="FakA-like_M"/>
    <property type="match status" value="1"/>
</dbReference>
<dbReference type="Pfam" id="PF13684">
    <property type="entry name" value="FakA-like_C"/>
    <property type="match status" value="1"/>
</dbReference>
<dbReference type="PANTHER" id="PTHR33434:SF4">
    <property type="entry name" value="PHOSPHATASE PROTEIN"/>
    <property type="match status" value="1"/>
</dbReference>
<dbReference type="SMART" id="SM01121">
    <property type="entry name" value="Dak1_2"/>
    <property type="match status" value="1"/>
</dbReference>
<gene>
    <name evidence="2" type="ORF">SAMN05421781_0217</name>
</gene>